<reference evidence="1 2" key="1">
    <citation type="submission" date="2019-06" db="EMBL/GenBank/DDBJ databases">
        <authorList>
            <person name="Broberg M."/>
        </authorList>
    </citation>
    <scope>NUCLEOTIDE SEQUENCE [LARGE SCALE GENOMIC DNA]</scope>
</reference>
<protein>
    <recommendedName>
        <fullName evidence="3">NB-ARC domain-containing protein</fullName>
    </recommendedName>
</protein>
<name>A0ABY6UTR7_BIOOC</name>
<dbReference type="InterPro" id="IPR027417">
    <property type="entry name" value="P-loop_NTPase"/>
</dbReference>
<proteinExistence type="predicted"/>
<dbReference type="SMART" id="SM00028">
    <property type="entry name" value="TPR"/>
    <property type="match status" value="3"/>
</dbReference>
<dbReference type="InterPro" id="IPR053137">
    <property type="entry name" value="NLR-like"/>
</dbReference>
<dbReference type="SUPFAM" id="SSF48452">
    <property type="entry name" value="TPR-like"/>
    <property type="match status" value="2"/>
</dbReference>
<dbReference type="Gene3D" id="1.25.40.10">
    <property type="entry name" value="Tetratricopeptide repeat domain"/>
    <property type="match status" value="2"/>
</dbReference>
<evidence type="ECO:0008006" key="3">
    <source>
        <dbReference type="Google" id="ProtNLM"/>
    </source>
</evidence>
<dbReference type="PANTHER" id="PTHR46082">
    <property type="entry name" value="ATP/GTP-BINDING PROTEIN-RELATED"/>
    <property type="match status" value="1"/>
</dbReference>
<dbReference type="Pfam" id="PF13424">
    <property type="entry name" value="TPR_12"/>
    <property type="match status" value="2"/>
</dbReference>
<dbReference type="EMBL" id="CABFNS010000890">
    <property type="protein sequence ID" value="VUC34629.1"/>
    <property type="molecule type" value="Genomic_DNA"/>
</dbReference>
<sequence length="730" mass="82663">MEPNISYCNSLKGKSINPFWGRTDYKAADEIQLPLHNRQPVPAFTTLPPPPDARFVGRPEITTWLRQKFERSLTRVALVGPAGVGKSQIALQYAHQVRQSSPNTFVFWIEASNRTHFENAFRDIASRLQLPGHDDPDTDALPLVSSWLSQPQNGTWLMVVDSIENTDIFYCRKNSHARCVGRSCLPTSPNGSIIFTSQNPSCLLLEMLDGDLKFYNATYKVPVMNIYQAFQLLRNELDDGLADNPSRMADLVYALGREPRSIAQAAKVLNFRGLKISEMSNSEEFGDLWPKEPNETQRRSDLPRAWHRNFQLLRQQRSQAVDLLYLMSFVSGPQRKIPKLALVSFAKRLGKFRDHGIGQEPVIDCLDQEIAFLKQNHILMETDDGEHIILAPFVGFCTQMWLFYLCEQERWKCRLLYIMAHEYSSGAWDSWEAFNQLDDCLQAILSLKIWSRFDRLNAATITLSLASYRSNQGRFEEAESLLRRVIEIRGQLLGSDDLETIRAMENIGTLFQVQGKLSEAEQTLRLVLEVREKVLGREHKDTLCNAFALANVLLKLGDFSEAEQRHRETLATRLQVLGKDHFHTLLSLDGLGETLRLVGDLEESERTLHRAVDGKVRALGAENPHTLSSVYGLAATLVCQGKYEHAEKWYRQGLEGCDKVLGRDHPTTQIGAHGLIHALKKQNKYGEACRVKQSFFGECISGATDSLGFVGQNEVIGPTHRCHIDIRVGL</sequence>
<organism evidence="1 2">
    <name type="scientific">Bionectria ochroleuca</name>
    <name type="common">Gliocladium roseum</name>
    <dbReference type="NCBI Taxonomy" id="29856"/>
    <lineage>
        <taxon>Eukaryota</taxon>
        <taxon>Fungi</taxon>
        <taxon>Dikarya</taxon>
        <taxon>Ascomycota</taxon>
        <taxon>Pezizomycotina</taxon>
        <taxon>Sordariomycetes</taxon>
        <taxon>Hypocreomycetidae</taxon>
        <taxon>Hypocreales</taxon>
        <taxon>Bionectriaceae</taxon>
        <taxon>Clonostachys</taxon>
    </lineage>
</organism>
<dbReference type="InterPro" id="IPR011990">
    <property type="entry name" value="TPR-like_helical_dom_sf"/>
</dbReference>
<comment type="caution">
    <text evidence="1">The sequence shown here is derived from an EMBL/GenBank/DDBJ whole genome shotgun (WGS) entry which is preliminary data.</text>
</comment>
<dbReference type="InterPro" id="IPR019734">
    <property type="entry name" value="TPR_rpt"/>
</dbReference>
<accession>A0ABY6UTR7</accession>
<dbReference type="PANTHER" id="PTHR46082:SF6">
    <property type="entry name" value="AAA+ ATPASE DOMAIN-CONTAINING PROTEIN-RELATED"/>
    <property type="match status" value="1"/>
</dbReference>
<evidence type="ECO:0000313" key="1">
    <source>
        <dbReference type="EMBL" id="VUC34629.1"/>
    </source>
</evidence>
<gene>
    <name evidence="1" type="ORF">CLO192961_LOCUS389725</name>
</gene>
<dbReference type="Gene3D" id="3.40.50.300">
    <property type="entry name" value="P-loop containing nucleotide triphosphate hydrolases"/>
    <property type="match status" value="1"/>
</dbReference>
<keyword evidence="2" id="KW-1185">Reference proteome</keyword>
<dbReference type="Pfam" id="PF13374">
    <property type="entry name" value="TPR_10"/>
    <property type="match status" value="1"/>
</dbReference>
<dbReference type="SUPFAM" id="SSF52540">
    <property type="entry name" value="P-loop containing nucleoside triphosphate hydrolases"/>
    <property type="match status" value="1"/>
</dbReference>
<dbReference type="Proteomes" id="UP000766486">
    <property type="component" value="Unassembled WGS sequence"/>
</dbReference>
<evidence type="ECO:0000313" key="2">
    <source>
        <dbReference type="Proteomes" id="UP000766486"/>
    </source>
</evidence>